<gene>
    <name evidence="1" type="ordered locus">CAP2UW1_1700</name>
</gene>
<reference evidence="1" key="2">
    <citation type="submission" date="2009-09" db="EMBL/GenBank/DDBJ databases">
        <title>Complete sequence of chromosome of Candidatus Accumulibacter phosphatis clade IIA str. UW-1.</title>
        <authorList>
            <consortium name="US DOE Joint Genome Institute"/>
            <person name="Martin H.G."/>
            <person name="Ivanova N."/>
            <person name="Kunin V."/>
            <person name="Warnecke F."/>
            <person name="Barry K."/>
            <person name="He S."/>
            <person name="Salamov A."/>
            <person name="Szeto E."/>
            <person name="Dalin E."/>
            <person name="Pangilinan J.L."/>
            <person name="Lapidus A."/>
            <person name="Lowry S."/>
            <person name="Kyrpides N.C."/>
            <person name="McMahon K.D."/>
            <person name="Hugenholtz P."/>
        </authorList>
    </citation>
    <scope>NUCLEOTIDE SEQUENCE [LARGE SCALE GENOMIC DNA]</scope>
    <source>
        <strain evidence="1">UW-1</strain>
    </source>
</reference>
<name>C7RUF8_ACCRE</name>
<dbReference type="AlphaFoldDB" id="C7RUF8"/>
<accession>C7RUF8</accession>
<protein>
    <submittedName>
        <fullName evidence="1">Uncharacterized protein</fullName>
    </submittedName>
</protein>
<dbReference type="HOGENOM" id="CLU_3094377_0_0_4"/>
<sequence>MGMAGVNLQSQPVRPGGTSCSRLLVSRILSAQRQRAKTETDAAAWGLIMGR</sequence>
<organism evidence="1">
    <name type="scientific">Accumulibacter regalis</name>
    <dbReference type="NCBI Taxonomy" id="522306"/>
    <lineage>
        <taxon>Bacteria</taxon>
        <taxon>Pseudomonadati</taxon>
        <taxon>Pseudomonadota</taxon>
        <taxon>Betaproteobacteria</taxon>
        <taxon>Candidatus Accumulibacter</taxon>
    </lineage>
</organism>
<dbReference type="KEGG" id="app:CAP2UW1_1700"/>
<reference evidence="1" key="1">
    <citation type="submission" date="2009-08" db="EMBL/GenBank/DDBJ databases">
        <authorList>
            <consortium name="US DOE Joint Genome Institute"/>
            <person name="Lucas S."/>
            <person name="Copeland A."/>
            <person name="Lapidus A."/>
            <person name="Glavina del Rio T."/>
            <person name="Dalin E."/>
            <person name="Tice H."/>
            <person name="Bruce D."/>
            <person name="Barry K."/>
            <person name="Pitluck S."/>
            <person name="Lowry S."/>
            <person name="Larimer F."/>
            <person name="Land M."/>
            <person name="Hauser L."/>
            <person name="Kyrpides N."/>
            <person name="Ivanova N."/>
            <person name="McMahon K.D."/>
            <person name="Hugenholtz P."/>
        </authorList>
    </citation>
    <scope>NUCLEOTIDE SEQUENCE</scope>
    <source>
        <strain evidence="1">UW-1</strain>
    </source>
</reference>
<dbReference type="EMBL" id="CP001715">
    <property type="protein sequence ID" value="ACV35010.1"/>
    <property type="molecule type" value="Genomic_DNA"/>
</dbReference>
<proteinExistence type="predicted"/>
<evidence type="ECO:0000313" key="1">
    <source>
        <dbReference type="EMBL" id="ACV35010.1"/>
    </source>
</evidence>